<evidence type="ECO:0000313" key="3">
    <source>
        <dbReference type="Proteomes" id="UP001174936"/>
    </source>
</evidence>
<feature type="compositionally biased region" description="Basic and acidic residues" evidence="1">
    <location>
        <begin position="344"/>
        <end position="355"/>
    </location>
</feature>
<proteinExistence type="predicted"/>
<organism evidence="2 3">
    <name type="scientific">Cercophora newfieldiana</name>
    <dbReference type="NCBI Taxonomy" id="92897"/>
    <lineage>
        <taxon>Eukaryota</taxon>
        <taxon>Fungi</taxon>
        <taxon>Dikarya</taxon>
        <taxon>Ascomycota</taxon>
        <taxon>Pezizomycotina</taxon>
        <taxon>Sordariomycetes</taxon>
        <taxon>Sordariomycetidae</taxon>
        <taxon>Sordariales</taxon>
        <taxon>Lasiosphaeriaceae</taxon>
        <taxon>Cercophora</taxon>
    </lineage>
</organism>
<feature type="compositionally biased region" description="Low complexity" evidence="1">
    <location>
        <begin position="237"/>
        <end position="252"/>
    </location>
</feature>
<evidence type="ECO:0000313" key="2">
    <source>
        <dbReference type="EMBL" id="KAK0642196.1"/>
    </source>
</evidence>
<comment type="caution">
    <text evidence="2">The sequence shown here is derived from an EMBL/GenBank/DDBJ whole genome shotgun (WGS) entry which is preliminary data.</text>
</comment>
<feature type="region of interest" description="Disordered" evidence="1">
    <location>
        <begin position="220"/>
        <end position="355"/>
    </location>
</feature>
<accession>A0AA39XXQ1</accession>
<sequence>MVNPSAWEPPHLPPLEPDEFVPADGQAPSSFNSPPHYRVPTLTPPFPEYPGFPPASAHGNGDFTAGAVFDFIDTSAGGFEDSLWTDDINFDGAGLESLDLRSASTPLDLEFSHHHHQHDLNPALGTIPFHPAPRGSHGTHHSAADLLLEFERRVSALLDPLPGMTAPEGDLEIECLDTEQEHILMRISRERGRAIRFEPSRYPKRSRVAIIPGYTPYSGPGPPISSSFQASGPPTWPASHTSPHPSSGTTRSGALSAPPRPKELGVAGPSTPQIANPNRNPPPPSGTTSTHKPKASGKDPVARPPSSAASTRPSVRRSPSTETIAPKASHSRSIKQRLLRASKSSRESRDADKTREACWACRVMRKKGPEGAALEKVHRAFDLAKERRHHDVYEAKAFGRTTSDDDPYRRILLKVATTDIKDLRGFVYNLGNDRFAYDFPYDALILKIVWELVDNRAAAKIIGIEDAEDLVAMLESASRCEAKFRKWETKRRLVYSAMNCLKDCLEAIRLCTSEPSLLTTAAHAHCTSAECTSPGLDGLSKRLPKYADFLTSALLRKKRDEDDDWLVVFYSLCIQGYIRRGLVELERAQKQR</sequence>
<evidence type="ECO:0000256" key="1">
    <source>
        <dbReference type="SAM" id="MobiDB-lite"/>
    </source>
</evidence>
<name>A0AA39XXQ1_9PEZI</name>
<reference evidence="2" key="1">
    <citation type="submission" date="2023-06" db="EMBL/GenBank/DDBJ databases">
        <title>Genome-scale phylogeny and comparative genomics of the fungal order Sordariales.</title>
        <authorList>
            <consortium name="Lawrence Berkeley National Laboratory"/>
            <person name="Hensen N."/>
            <person name="Bonometti L."/>
            <person name="Westerberg I."/>
            <person name="Brannstrom I.O."/>
            <person name="Guillou S."/>
            <person name="Cros-Aarteil S."/>
            <person name="Calhoun S."/>
            <person name="Haridas S."/>
            <person name="Kuo A."/>
            <person name="Mondo S."/>
            <person name="Pangilinan J."/>
            <person name="Riley R."/>
            <person name="Labutti K."/>
            <person name="Andreopoulos B."/>
            <person name="Lipzen A."/>
            <person name="Chen C."/>
            <person name="Yanf M."/>
            <person name="Daum C."/>
            <person name="Ng V."/>
            <person name="Clum A."/>
            <person name="Steindorff A."/>
            <person name="Ohm R."/>
            <person name="Martin F."/>
            <person name="Silar P."/>
            <person name="Natvig D."/>
            <person name="Lalanne C."/>
            <person name="Gautier V."/>
            <person name="Ament-Velasquez S.L."/>
            <person name="Kruys A."/>
            <person name="Hutchinson M.I."/>
            <person name="Powell A.J."/>
            <person name="Barry K."/>
            <person name="Miller A.N."/>
            <person name="Grigoriev I.V."/>
            <person name="Debuchy R."/>
            <person name="Gladieux P."/>
            <person name="Thoren M.H."/>
            <person name="Johannesson H."/>
        </authorList>
    </citation>
    <scope>NUCLEOTIDE SEQUENCE</scope>
    <source>
        <strain evidence="2">SMH2532-1</strain>
    </source>
</reference>
<keyword evidence="3" id="KW-1185">Reference proteome</keyword>
<gene>
    <name evidence="2" type="ORF">B0T16DRAFT_394343</name>
</gene>
<protein>
    <submittedName>
        <fullName evidence="2">Uncharacterized protein</fullName>
    </submittedName>
</protein>
<feature type="region of interest" description="Disordered" evidence="1">
    <location>
        <begin position="1"/>
        <end position="42"/>
    </location>
</feature>
<dbReference type="AlphaFoldDB" id="A0AA39XXQ1"/>
<feature type="compositionally biased region" description="Basic residues" evidence="1">
    <location>
        <begin position="329"/>
        <end position="340"/>
    </location>
</feature>
<dbReference type="Proteomes" id="UP001174936">
    <property type="component" value="Unassembled WGS sequence"/>
</dbReference>
<feature type="compositionally biased region" description="Low complexity" evidence="1">
    <location>
        <begin position="304"/>
        <end position="321"/>
    </location>
</feature>
<dbReference type="EMBL" id="JAULSV010000006">
    <property type="protein sequence ID" value="KAK0642196.1"/>
    <property type="molecule type" value="Genomic_DNA"/>
</dbReference>